<comment type="caution">
    <text evidence="2">The sequence shown here is derived from an EMBL/GenBank/DDBJ whole genome shotgun (WGS) entry which is preliminary data.</text>
</comment>
<dbReference type="RefSeq" id="WP_116221083.1">
    <property type="nucleotide sequence ID" value="NZ_CP038196.1"/>
</dbReference>
<dbReference type="InterPro" id="IPR036390">
    <property type="entry name" value="WH_DNA-bd_sf"/>
</dbReference>
<proteinExistence type="predicted"/>
<reference evidence="2 3" key="1">
    <citation type="submission" date="2018-08" db="EMBL/GenBank/DDBJ databases">
        <title>Genomic Encyclopedia of Archaeal and Bacterial Type Strains, Phase II (KMG-II): from individual species to whole genera.</title>
        <authorList>
            <person name="Goeker M."/>
        </authorList>
    </citation>
    <scope>NUCLEOTIDE SEQUENCE [LARGE SCALE GENOMIC DNA]</scope>
    <source>
        <strain evidence="2 3">DSM 17099</strain>
    </source>
</reference>
<protein>
    <submittedName>
        <fullName evidence="2">Uncharacterized protein</fullName>
    </submittedName>
</protein>
<sequence>MPRNREEFADVMGWFETRQAQMEADFPVPPANIDWHGEFIRISGLSGAVRVVGGTIALFGCEDGSDECRLTPAEIAGGSGMSVRATRRALRVLLDSGWVEQRPSREDGQPVYVLALPSFAATPAGAMLGQMDRRAALTIGTALTELTRASADNLPADAVLTGGLVAVASAIAADHGPDEAARCLRDLAALIQHGPEAWPELPPSDASDGFEAEGEAAFRAGFDPAAGPSGG</sequence>
<dbReference type="SUPFAM" id="SSF46785">
    <property type="entry name" value="Winged helix' DNA-binding domain"/>
    <property type="match status" value="1"/>
</dbReference>
<gene>
    <name evidence="2" type="ORF">BDD41_1280</name>
</gene>
<accession>A0A3D9XQR5</accession>
<dbReference type="AlphaFoldDB" id="A0A3D9XQR5"/>
<dbReference type="EMBL" id="QTUJ01000001">
    <property type="protein sequence ID" value="REF72787.1"/>
    <property type="molecule type" value="Genomic_DNA"/>
</dbReference>
<feature type="region of interest" description="Disordered" evidence="1">
    <location>
        <begin position="196"/>
        <end position="231"/>
    </location>
</feature>
<evidence type="ECO:0000313" key="3">
    <source>
        <dbReference type="Proteomes" id="UP000256941"/>
    </source>
</evidence>
<evidence type="ECO:0000256" key="1">
    <source>
        <dbReference type="SAM" id="MobiDB-lite"/>
    </source>
</evidence>
<evidence type="ECO:0000313" key="2">
    <source>
        <dbReference type="EMBL" id="REF72787.1"/>
    </source>
</evidence>
<name>A0A3D9XQR5_PARVE</name>
<organism evidence="2 3">
    <name type="scientific">Paracoccus versutus</name>
    <name type="common">Thiobacillus versutus</name>
    <dbReference type="NCBI Taxonomy" id="34007"/>
    <lineage>
        <taxon>Bacteria</taxon>
        <taxon>Pseudomonadati</taxon>
        <taxon>Pseudomonadota</taxon>
        <taxon>Alphaproteobacteria</taxon>
        <taxon>Rhodobacterales</taxon>
        <taxon>Paracoccaceae</taxon>
        <taxon>Paracoccus</taxon>
    </lineage>
</organism>
<dbReference type="Proteomes" id="UP000256941">
    <property type="component" value="Unassembled WGS sequence"/>
</dbReference>